<dbReference type="Pfam" id="PF00459">
    <property type="entry name" value="Inositol_P"/>
    <property type="match status" value="1"/>
</dbReference>
<organism evidence="8 9">
    <name type="scientific">Hirschia litorea</name>
    <dbReference type="NCBI Taxonomy" id="1199156"/>
    <lineage>
        <taxon>Bacteria</taxon>
        <taxon>Pseudomonadati</taxon>
        <taxon>Pseudomonadota</taxon>
        <taxon>Alphaproteobacteria</taxon>
        <taxon>Hyphomonadales</taxon>
        <taxon>Hyphomonadaceae</taxon>
        <taxon>Hirschia</taxon>
    </lineage>
</organism>
<comment type="similarity">
    <text evidence="3 7">Belongs to the inositol monophosphatase superfamily.</text>
</comment>
<dbReference type="Gene3D" id="3.40.190.80">
    <property type="match status" value="1"/>
</dbReference>
<dbReference type="EC" id="3.1.3.25" evidence="7"/>
<evidence type="ECO:0000256" key="2">
    <source>
        <dbReference type="ARBA" id="ARBA00001946"/>
    </source>
</evidence>
<evidence type="ECO:0000313" key="8">
    <source>
        <dbReference type="EMBL" id="MFC7292501.1"/>
    </source>
</evidence>
<dbReference type="PROSITE" id="PS00629">
    <property type="entry name" value="IMP_1"/>
    <property type="match status" value="1"/>
</dbReference>
<name>A0ABW2INT6_9PROT</name>
<comment type="cofactor">
    <cofactor evidence="2 7">
        <name>Mg(2+)</name>
        <dbReference type="ChEBI" id="CHEBI:18420"/>
    </cofactor>
</comment>
<evidence type="ECO:0000256" key="4">
    <source>
        <dbReference type="ARBA" id="ARBA00022723"/>
    </source>
</evidence>
<dbReference type="PRINTS" id="PR00377">
    <property type="entry name" value="IMPHPHTASES"/>
</dbReference>
<dbReference type="SUPFAM" id="SSF56655">
    <property type="entry name" value="Carbohydrate phosphatase"/>
    <property type="match status" value="1"/>
</dbReference>
<evidence type="ECO:0000313" key="9">
    <source>
        <dbReference type="Proteomes" id="UP001596492"/>
    </source>
</evidence>
<evidence type="ECO:0000256" key="5">
    <source>
        <dbReference type="ARBA" id="ARBA00022801"/>
    </source>
</evidence>
<proteinExistence type="inferred from homology"/>
<dbReference type="RefSeq" id="WP_382167977.1">
    <property type="nucleotide sequence ID" value="NZ_JBHTBR010000005.1"/>
</dbReference>
<dbReference type="PROSITE" id="PS00630">
    <property type="entry name" value="IMP_2"/>
    <property type="match status" value="1"/>
</dbReference>
<evidence type="ECO:0000256" key="1">
    <source>
        <dbReference type="ARBA" id="ARBA00001033"/>
    </source>
</evidence>
<dbReference type="CDD" id="cd01639">
    <property type="entry name" value="IMPase"/>
    <property type="match status" value="1"/>
</dbReference>
<dbReference type="PRINTS" id="PR01959">
    <property type="entry name" value="SBIMPHPHTASE"/>
</dbReference>
<comment type="catalytic activity">
    <reaction evidence="1 7">
        <text>a myo-inositol phosphate + H2O = myo-inositol + phosphate</text>
        <dbReference type="Rhea" id="RHEA:24056"/>
        <dbReference type="ChEBI" id="CHEBI:15377"/>
        <dbReference type="ChEBI" id="CHEBI:17268"/>
        <dbReference type="ChEBI" id="CHEBI:43474"/>
        <dbReference type="ChEBI" id="CHEBI:84139"/>
        <dbReference type="EC" id="3.1.3.25"/>
    </reaction>
</comment>
<dbReference type="Gene3D" id="3.30.540.10">
    <property type="entry name" value="Fructose-1,6-Bisphosphatase, subunit A, domain 1"/>
    <property type="match status" value="1"/>
</dbReference>
<evidence type="ECO:0000256" key="7">
    <source>
        <dbReference type="RuleBase" id="RU364068"/>
    </source>
</evidence>
<evidence type="ECO:0000256" key="3">
    <source>
        <dbReference type="ARBA" id="ARBA00009759"/>
    </source>
</evidence>
<sequence length="267" mass="29059">MSRPSPTVSIMIEAAQAAGRKLLRDFGEVENLQVSKKGPADFVSAADKKAEQICFDRLSKKRPGYGFLMEEAGVIEGSDKSHRFIVDPLDGTTNFLHGIPHFAVSIGLERDGELRAGVVHDVIRNEIFWAETGEGAWLENRRLRISNRRKLGESVIATGIPFMGRGDHTQYIKELHVLMGEVAGIRRFGAAALDLAYVASGRFDGFWERGLAPWDVAAGIVLVREAGGEVSGLNGAHPLNDGDLVCGNTTITAKLIDRVEGKIKPKV</sequence>
<protein>
    <recommendedName>
        <fullName evidence="7">Inositol-1-monophosphatase</fullName>
        <ecNumber evidence="7">3.1.3.25</ecNumber>
    </recommendedName>
</protein>
<keyword evidence="4 7" id="KW-0479">Metal-binding</keyword>
<dbReference type="PANTHER" id="PTHR20854">
    <property type="entry name" value="INOSITOL MONOPHOSPHATASE"/>
    <property type="match status" value="1"/>
</dbReference>
<dbReference type="InterPro" id="IPR000760">
    <property type="entry name" value="Inositol_monophosphatase-like"/>
</dbReference>
<reference evidence="9" key="1">
    <citation type="journal article" date="2019" name="Int. J. Syst. Evol. Microbiol.">
        <title>The Global Catalogue of Microorganisms (GCM) 10K type strain sequencing project: providing services to taxonomists for standard genome sequencing and annotation.</title>
        <authorList>
            <consortium name="The Broad Institute Genomics Platform"/>
            <consortium name="The Broad Institute Genome Sequencing Center for Infectious Disease"/>
            <person name="Wu L."/>
            <person name="Ma J."/>
        </authorList>
    </citation>
    <scope>NUCLEOTIDE SEQUENCE [LARGE SCALE GENOMIC DNA]</scope>
    <source>
        <strain evidence="9">CCUG 51308</strain>
    </source>
</reference>
<dbReference type="Proteomes" id="UP001596492">
    <property type="component" value="Unassembled WGS sequence"/>
</dbReference>
<dbReference type="InterPro" id="IPR020550">
    <property type="entry name" value="Inositol_monophosphatase_CS"/>
</dbReference>
<dbReference type="InterPro" id="IPR020583">
    <property type="entry name" value="Inositol_monoP_metal-BS"/>
</dbReference>
<accession>A0ABW2INT6</accession>
<dbReference type="InterPro" id="IPR033942">
    <property type="entry name" value="IMPase"/>
</dbReference>
<gene>
    <name evidence="8" type="ORF">ACFQS8_12795</name>
</gene>
<keyword evidence="5 7" id="KW-0378">Hydrolase</keyword>
<keyword evidence="6 7" id="KW-0460">Magnesium</keyword>
<dbReference type="EMBL" id="JBHTBR010000005">
    <property type="protein sequence ID" value="MFC7292501.1"/>
    <property type="molecule type" value="Genomic_DNA"/>
</dbReference>
<evidence type="ECO:0000256" key="6">
    <source>
        <dbReference type="ARBA" id="ARBA00022842"/>
    </source>
</evidence>
<dbReference type="PANTHER" id="PTHR20854:SF4">
    <property type="entry name" value="INOSITOL-1-MONOPHOSPHATASE-RELATED"/>
    <property type="match status" value="1"/>
</dbReference>
<comment type="caution">
    <text evidence="8">The sequence shown here is derived from an EMBL/GenBank/DDBJ whole genome shotgun (WGS) entry which is preliminary data.</text>
</comment>
<dbReference type="InterPro" id="IPR022337">
    <property type="entry name" value="Inositol_monophosphatase_SuhB"/>
</dbReference>
<keyword evidence="9" id="KW-1185">Reference proteome</keyword>
<dbReference type="GO" id="GO:0016787">
    <property type="term" value="F:hydrolase activity"/>
    <property type="evidence" value="ECO:0007669"/>
    <property type="project" value="UniProtKB-KW"/>
</dbReference>